<dbReference type="Proteomes" id="UP000091820">
    <property type="component" value="Unassembled WGS sequence"/>
</dbReference>
<reference evidence="2" key="1">
    <citation type="submission" date="2014-03" db="EMBL/GenBank/DDBJ databases">
        <authorList>
            <person name="Aksoy S."/>
            <person name="Warren W."/>
            <person name="Wilson R.K."/>
        </authorList>
    </citation>
    <scope>NUCLEOTIDE SEQUENCE [LARGE SCALE GENOMIC DNA]</scope>
    <source>
        <strain evidence="2">IAEA</strain>
    </source>
</reference>
<keyword evidence="2" id="KW-1185">Reference proteome</keyword>
<dbReference type="STRING" id="37001.A0A1A9WUA9"/>
<dbReference type="VEuPathDB" id="VectorBase:GBRI032372"/>
<organism evidence="1 2">
    <name type="scientific">Glossina brevipalpis</name>
    <dbReference type="NCBI Taxonomy" id="37001"/>
    <lineage>
        <taxon>Eukaryota</taxon>
        <taxon>Metazoa</taxon>
        <taxon>Ecdysozoa</taxon>
        <taxon>Arthropoda</taxon>
        <taxon>Hexapoda</taxon>
        <taxon>Insecta</taxon>
        <taxon>Pterygota</taxon>
        <taxon>Neoptera</taxon>
        <taxon>Endopterygota</taxon>
        <taxon>Diptera</taxon>
        <taxon>Brachycera</taxon>
        <taxon>Muscomorpha</taxon>
        <taxon>Hippoboscoidea</taxon>
        <taxon>Glossinidae</taxon>
        <taxon>Glossina</taxon>
    </lineage>
</organism>
<proteinExistence type="predicted"/>
<reference evidence="1" key="2">
    <citation type="submission" date="2020-05" db="UniProtKB">
        <authorList>
            <consortium name="EnsemblMetazoa"/>
        </authorList>
    </citation>
    <scope>IDENTIFICATION</scope>
    <source>
        <strain evidence="1">IAEA</strain>
    </source>
</reference>
<sequence length="143" mass="16890">MKTCHDLPSDFKSPYCHSEEHICHLIPFKRSCLMTQYEELIELQELLIRFKKATKILSKPQTDSESKNLKNSNISLETCFPKVENLLEMKNLKNIVLSEIIIKILHNFTHISGSIIQMWYKQIKIDENDKQTTAFWINMEVDF</sequence>
<dbReference type="EnsemblMetazoa" id="GBRI032372-RA">
    <property type="protein sequence ID" value="GBRI032372-PA"/>
    <property type="gene ID" value="GBRI032372"/>
</dbReference>
<name>A0A1A9WUA9_9MUSC</name>
<dbReference type="AlphaFoldDB" id="A0A1A9WUA9"/>
<protein>
    <submittedName>
        <fullName evidence="1">Uncharacterized protein</fullName>
    </submittedName>
</protein>
<evidence type="ECO:0000313" key="1">
    <source>
        <dbReference type="EnsemblMetazoa" id="GBRI032372-PA"/>
    </source>
</evidence>
<accession>A0A1A9WUA9</accession>
<evidence type="ECO:0000313" key="2">
    <source>
        <dbReference type="Proteomes" id="UP000091820"/>
    </source>
</evidence>